<organism evidence="5 6">
    <name type="scientific">Gimesia maris</name>
    <dbReference type="NCBI Taxonomy" id="122"/>
    <lineage>
        <taxon>Bacteria</taxon>
        <taxon>Pseudomonadati</taxon>
        <taxon>Planctomycetota</taxon>
        <taxon>Planctomycetia</taxon>
        <taxon>Planctomycetales</taxon>
        <taxon>Planctomycetaceae</taxon>
        <taxon>Gimesia</taxon>
    </lineage>
</organism>
<dbReference type="InterPro" id="IPR011990">
    <property type="entry name" value="TPR-like_helical_dom_sf"/>
</dbReference>
<dbReference type="PRINTS" id="PR00381">
    <property type="entry name" value="KINESINLIGHT"/>
</dbReference>
<keyword evidence="1" id="KW-0677">Repeat</keyword>
<dbReference type="PROSITE" id="PS50005">
    <property type="entry name" value="TPR"/>
    <property type="match status" value="5"/>
</dbReference>
<dbReference type="InterPro" id="IPR019734">
    <property type="entry name" value="TPR_rpt"/>
</dbReference>
<dbReference type="SUPFAM" id="SSF48452">
    <property type="entry name" value="TPR-like"/>
    <property type="match status" value="2"/>
</dbReference>
<feature type="domain" description="CHAT" evidence="4">
    <location>
        <begin position="746"/>
        <end position="1069"/>
    </location>
</feature>
<dbReference type="SMART" id="SM00028">
    <property type="entry name" value="TPR"/>
    <property type="match status" value="11"/>
</dbReference>
<comment type="caution">
    <text evidence="5">The sequence shown here is derived from an EMBL/GenBank/DDBJ whole genome shotgun (WGS) entry which is preliminary data.</text>
</comment>
<sequence length="1070" mass="119811">EHGWISNRDVSAVQYTREQQQQLSEAHESNTRGTTHFNKSEYKKAEPFYLKSLQVKLRILGEVHPDTATAYNNLGMMYLKMRDLKKAEPYLIKCYQINVQTQGEIHSSTSTTLNNIGVLYSTKANYSQAEPVYLKCLEITRNLVGDEHADVAKSLANLARLYGDMGKYDQAEEAYLESIKIYRKTLGENNLHTARALSSLGWLYYYMADYSKAETLLLDSVRIFQSLFGENNPDTARAINMLGSFYQTRGEHSKAESYYLQSLAIFQKTLGEKHPHVATSMYNVAMFYNGIGEFSKAESNFLQSLEIYRQVYGDFHPDTANVLNSFGLLYSNVGEYAKAEQYYLQSLKVRRKLFGNDNTIVANDLYSLGNFYQSTGQYSKAEPLLLKCLEIYLEAFGEQHPQSAGSFNSLGTLYLQLNEFSKAETHLLKSLSINRKLNGNEHVAVAHALGSLGGLNQQKEDLAKAESYYQQSLEIYLKVFGEGHSSTIGSFSDLSMIYALKGEFEKSVRLQDKARQNIRRHMVRVLPGLSEATQQVFLRERYRTGFESALTLGWIRKTDSKTASLSAAWLLNGKSAAQEAQAESAVMSTGQSAPLAQELRQVRDQISKRTINSGGKQNTEWLTRLKQREEELQKKLGNVGLNLQKRDPWVTVESVRNQIPKGTVLINIARFHEFNFKTSPQKQYWKPSRYAAWIIPATGAGEIQVIDLGESEPIDREIFSMRKQIQATLKTLPETGEVAAVAEFKKSITELSQRVLRPLEPAIEGMENIILSPDAELWTVPWGALLTSDDKYLIEKHQIHYVVSGRELVDQEKISGETSASVIFADPDYNLGIDLAPVRTTRSQLKLRFSSSAHFPPLAASAAEAESIKPSLESFVGHPARLLLQAAAQEATFKELHRPRVLVLSTHGYFEQQPIFNQAANGPVQFENPFLRCGLALAGCNNRADALKSGKEDGILTGLEIVGTDLRGTELVVLSACETGLGDISNGEGVAGLRQAFQLAGAESIVSSLWQVEDNETAKLMDLFFKNLADGKTKSEALRQSQLTRIKIRRERNGAAHPFFWAAFTLTGQE</sequence>
<dbReference type="PANTHER" id="PTHR45641">
    <property type="entry name" value="TETRATRICOPEPTIDE REPEAT PROTEIN (AFU_ORTHOLOGUE AFUA_6G03870)"/>
    <property type="match status" value="1"/>
</dbReference>
<feature type="repeat" description="TPR" evidence="3">
    <location>
        <begin position="404"/>
        <end position="437"/>
    </location>
</feature>
<evidence type="ECO:0000256" key="3">
    <source>
        <dbReference type="PROSITE-ProRule" id="PRU00339"/>
    </source>
</evidence>
<dbReference type="Pfam" id="PF13374">
    <property type="entry name" value="TPR_10"/>
    <property type="match status" value="2"/>
</dbReference>
<dbReference type="AlphaFoldDB" id="A0A3D3RAR3"/>
<feature type="repeat" description="TPR" evidence="3">
    <location>
        <begin position="236"/>
        <end position="269"/>
    </location>
</feature>
<feature type="non-terminal residue" evidence="5">
    <location>
        <position position="1"/>
    </location>
</feature>
<keyword evidence="2 3" id="KW-0802">TPR repeat</keyword>
<dbReference type="Pfam" id="PF12770">
    <property type="entry name" value="CHAT"/>
    <property type="match status" value="1"/>
</dbReference>
<dbReference type="InterPro" id="IPR024983">
    <property type="entry name" value="CHAT_dom"/>
</dbReference>
<dbReference type="Proteomes" id="UP000263642">
    <property type="component" value="Unassembled WGS sequence"/>
</dbReference>
<feature type="repeat" description="TPR" evidence="3">
    <location>
        <begin position="320"/>
        <end position="353"/>
    </location>
</feature>
<feature type="repeat" description="TPR" evidence="3">
    <location>
        <begin position="152"/>
        <end position="185"/>
    </location>
</feature>
<dbReference type="Pfam" id="PF13424">
    <property type="entry name" value="TPR_12"/>
    <property type="match status" value="5"/>
</dbReference>
<proteinExistence type="predicted"/>
<evidence type="ECO:0000313" key="5">
    <source>
        <dbReference type="EMBL" id="HCO25107.1"/>
    </source>
</evidence>
<dbReference type="PANTHER" id="PTHR45641:SF19">
    <property type="entry name" value="NEPHROCYSTIN-3"/>
    <property type="match status" value="1"/>
</dbReference>
<dbReference type="EMBL" id="DQAY01000118">
    <property type="protein sequence ID" value="HCO25107.1"/>
    <property type="molecule type" value="Genomic_DNA"/>
</dbReference>
<gene>
    <name evidence="5" type="ORF">DIT97_19535</name>
</gene>
<accession>A0A3D3RAR3</accession>
<protein>
    <recommendedName>
        <fullName evidence="4">CHAT domain-containing protein</fullName>
    </recommendedName>
</protein>
<evidence type="ECO:0000256" key="2">
    <source>
        <dbReference type="ARBA" id="ARBA00022803"/>
    </source>
</evidence>
<feature type="repeat" description="TPR" evidence="3">
    <location>
        <begin position="68"/>
        <end position="101"/>
    </location>
</feature>
<evidence type="ECO:0000259" key="4">
    <source>
        <dbReference type="Pfam" id="PF12770"/>
    </source>
</evidence>
<dbReference type="Gene3D" id="1.25.40.10">
    <property type="entry name" value="Tetratricopeptide repeat domain"/>
    <property type="match status" value="3"/>
</dbReference>
<evidence type="ECO:0000256" key="1">
    <source>
        <dbReference type="ARBA" id="ARBA00022737"/>
    </source>
</evidence>
<evidence type="ECO:0000313" key="6">
    <source>
        <dbReference type="Proteomes" id="UP000263642"/>
    </source>
</evidence>
<reference evidence="5 6" key="1">
    <citation type="journal article" date="2018" name="Nat. Biotechnol.">
        <title>A standardized bacterial taxonomy based on genome phylogeny substantially revises the tree of life.</title>
        <authorList>
            <person name="Parks D.H."/>
            <person name="Chuvochina M."/>
            <person name="Waite D.W."/>
            <person name="Rinke C."/>
            <person name="Skarshewski A."/>
            <person name="Chaumeil P.A."/>
            <person name="Hugenholtz P."/>
        </authorList>
    </citation>
    <scope>NUCLEOTIDE SEQUENCE [LARGE SCALE GENOMIC DNA]</scope>
    <source>
        <strain evidence="5">UBA9375</strain>
    </source>
</reference>
<name>A0A3D3RAR3_9PLAN</name>